<dbReference type="SUPFAM" id="SSF49265">
    <property type="entry name" value="Fibronectin type III"/>
    <property type="match status" value="1"/>
</dbReference>
<evidence type="ECO:0000256" key="4">
    <source>
        <dbReference type="ARBA" id="ARBA00023157"/>
    </source>
</evidence>
<dbReference type="GeneID" id="583694"/>
<dbReference type="FunFam" id="2.10.25.10:FF:000472">
    <property type="entry name" value="Uncharacterized protein, isoform A"/>
    <property type="match status" value="1"/>
</dbReference>
<dbReference type="InterPro" id="IPR000742">
    <property type="entry name" value="EGF"/>
</dbReference>
<dbReference type="InterPro" id="IPR003961">
    <property type="entry name" value="FN3_dom"/>
</dbReference>
<accession>A0A7M7NSY5</accession>
<dbReference type="GO" id="GO:0005509">
    <property type="term" value="F:calcium ion binding"/>
    <property type="evidence" value="ECO:0007669"/>
    <property type="project" value="InterPro"/>
</dbReference>
<dbReference type="PROSITE" id="PS01186">
    <property type="entry name" value="EGF_2"/>
    <property type="match status" value="3"/>
</dbReference>
<keyword evidence="5" id="KW-0325">Glycoprotein</keyword>
<dbReference type="InterPro" id="IPR051022">
    <property type="entry name" value="Notch_Cell-Fate_Det"/>
</dbReference>
<dbReference type="GO" id="GO:0005886">
    <property type="term" value="C:plasma membrane"/>
    <property type="evidence" value="ECO:0007669"/>
    <property type="project" value="UniProtKB-ARBA"/>
</dbReference>
<dbReference type="CDD" id="cd00054">
    <property type="entry name" value="EGF_CA"/>
    <property type="match status" value="4"/>
</dbReference>
<feature type="disulfide bond" evidence="6">
    <location>
        <begin position="344"/>
        <end position="353"/>
    </location>
</feature>
<dbReference type="OrthoDB" id="430340at2759"/>
<dbReference type="PANTHER" id="PTHR24049">
    <property type="entry name" value="CRUMBS FAMILY MEMBER"/>
    <property type="match status" value="1"/>
</dbReference>
<keyword evidence="2" id="KW-0732">Signal</keyword>
<dbReference type="Gene3D" id="2.60.40.10">
    <property type="entry name" value="Immunoglobulins"/>
    <property type="match status" value="1"/>
</dbReference>
<feature type="domain" description="EGF-like" evidence="7">
    <location>
        <begin position="241"/>
        <end position="277"/>
    </location>
</feature>
<dbReference type="SMART" id="SM00060">
    <property type="entry name" value="FN3"/>
    <property type="match status" value="2"/>
</dbReference>
<organism evidence="9 10">
    <name type="scientific">Strongylocentrotus purpuratus</name>
    <name type="common">Purple sea urchin</name>
    <dbReference type="NCBI Taxonomy" id="7668"/>
    <lineage>
        <taxon>Eukaryota</taxon>
        <taxon>Metazoa</taxon>
        <taxon>Echinodermata</taxon>
        <taxon>Eleutherozoa</taxon>
        <taxon>Echinozoa</taxon>
        <taxon>Echinoidea</taxon>
        <taxon>Euechinoidea</taxon>
        <taxon>Echinacea</taxon>
        <taxon>Camarodonta</taxon>
        <taxon>Echinidea</taxon>
        <taxon>Strongylocentrotidae</taxon>
        <taxon>Strongylocentrotus</taxon>
    </lineage>
</organism>
<evidence type="ECO:0000313" key="9">
    <source>
        <dbReference type="EnsemblMetazoa" id="XP_030840944"/>
    </source>
</evidence>
<evidence type="ECO:0000256" key="2">
    <source>
        <dbReference type="ARBA" id="ARBA00022729"/>
    </source>
</evidence>
<dbReference type="EnsemblMetazoa" id="XM_030985084">
    <property type="protein sequence ID" value="XP_030840944"/>
    <property type="gene ID" value="LOC583694"/>
</dbReference>
<evidence type="ECO:0000256" key="6">
    <source>
        <dbReference type="PROSITE-ProRule" id="PRU00076"/>
    </source>
</evidence>
<feature type="domain" description="EGF-like" evidence="7">
    <location>
        <begin position="202"/>
        <end position="239"/>
    </location>
</feature>
<sequence>MSSALDILDLVASASNIQTTSFDVMLEDRPEFTYPSYLITVSEVGGPFSVQLPATANRDGGILTVNAVGLTAGTEYNVKIQGVTSLGQLEDQVTLNEFTRPNPPINGRFSEVNGATVFLEWNPPADGRLDGYIVEHGTETQDPTTFTQAVLPLGQTSYAVSGLNPLIPYVIGLVSYRDSTDTFSDFAELLQEGNSNLVINRADNECASRPCQNDGQCFGESGGRSRCECINGFRGTNCETATDECASEPCQNGGTCFDITNGYICSCFAGITGLRCEIRPNTCATSPCLNGATCVDEFTMFSCSCLPGFIGNLCETNIDDCLPTDPCLNDGTCIDLVNEVFCVCLNGFSGTNCEIARRFRNAHAQGKSQVTLVQMPTRRLNFDLYL</sequence>
<dbReference type="RefSeq" id="XP_030840944.1">
    <property type="nucleotide sequence ID" value="XM_030985084.1"/>
</dbReference>
<dbReference type="InParanoid" id="A0A7M7NSY5"/>
<keyword evidence="10" id="KW-1185">Reference proteome</keyword>
<dbReference type="Pfam" id="PF00041">
    <property type="entry name" value="fn3"/>
    <property type="match status" value="1"/>
</dbReference>
<comment type="caution">
    <text evidence="6">Lacks conserved residue(s) required for the propagation of feature annotation.</text>
</comment>
<evidence type="ECO:0000256" key="1">
    <source>
        <dbReference type="ARBA" id="ARBA00022536"/>
    </source>
</evidence>
<evidence type="ECO:0000259" key="8">
    <source>
        <dbReference type="PROSITE" id="PS50853"/>
    </source>
</evidence>
<feature type="domain" description="Fibronectin type-III" evidence="8">
    <location>
        <begin position="103"/>
        <end position="198"/>
    </location>
</feature>
<proteinExistence type="predicted"/>
<dbReference type="FunFam" id="2.10.25.10:FF:000143">
    <property type="entry name" value="Protein crumbs 1"/>
    <property type="match status" value="1"/>
</dbReference>
<dbReference type="GO" id="GO:0042063">
    <property type="term" value="P:gliogenesis"/>
    <property type="evidence" value="ECO:0007669"/>
    <property type="project" value="UniProtKB-ARBA"/>
</dbReference>
<dbReference type="InterPro" id="IPR013783">
    <property type="entry name" value="Ig-like_fold"/>
</dbReference>
<dbReference type="InterPro" id="IPR036116">
    <property type="entry name" value="FN3_sf"/>
</dbReference>
<dbReference type="PROSITE" id="PS00022">
    <property type="entry name" value="EGF_1"/>
    <property type="match status" value="4"/>
</dbReference>
<dbReference type="CDD" id="cd00063">
    <property type="entry name" value="FN3"/>
    <property type="match status" value="1"/>
</dbReference>
<dbReference type="GO" id="GO:0048666">
    <property type="term" value="P:neuron development"/>
    <property type="evidence" value="ECO:0007669"/>
    <property type="project" value="UniProtKB-ARBA"/>
</dbReference>
<dbReference type="SUPFAM" id="SSF57196">
    <property type="entry name" value="EGF/Laminin"/>
    <property type="match status" value="4"/>
</dbReference>
<feature type="domain" description="EGF-like" evidence="7">
    <location>
        <begin position="279"/>
        <end position="315"/>
    </location>
</feature>
<dbReference type="Gene3D" id="2.10.25.10">
    <property type="entry name" value="Laminin"/>
    <property type="match status" value="4"/>
</dbReference>
<dbReference type="PRINTS" id="PR00010">
    <property type="entry name" value="EGFBLOOD"/>
</dbReference>
<evidence type="ECO:0000256" key="5">
    <source>
        <dbReference type="ARBA" id="ARBA00023180"/>
    </source>
</evidence>
<dbReference type="KEGG" id="spu:583694"/>
<reference evidence="10" key="1">
    <citation type="submission" date="2015-02" db="EMBL/GenBank/DDBJ databases">
        <title>Genome sequencing for Strongylocentrotus purpuratus.</title>
        <authorList>
            <person name="Murali S."/>
            <person name="Liu Y."/>
            <person name="Vee V."/>
            <person name="English A."/>
            <person name="Wang M."/>
            <person name="Skinner E."/>
            <person name="Han Y."/>
            <person name="Muzny D.M."/>
            <person name="Worley K.C."/>
            <person name="Gibbs R.A."/>
        </authorList>
    </citation>
    <scope>NUCLEOTIDE SEQUENCE</scope>
</reference>
<dbReference type="SMART" id="SM00181">
    <property type="entry name" value="EGF"/>
    <property type="match status" value="4"/>
</dbReference>
<dbReference type="FunFam" id="2.10.25.10:FF:000230">
    <property type="entry name" value="Delta-like protein"/>
    <property type="match status" value="1"/>
</dbReference>
<feature type="disulfide bond" evidence="6">
    <location>
        <begin position="229"/>
        <end position="238"/>
    </location>
</feature>
<protein>
    <submittedName>
        <fullName evidence="9">Uncharacterized protein</fullName>
    </submittedName>
</protein>
<keyword evidence="1 6" id="KW-0245">EGF-like domain</keyword>
<dbReference type="Pfam" id="PF00008">
    <property type="entry name" value="EGF"/>
    <property type="match status" value="3"/>
</dbReference>
<dbReference type="PROSITE" id="PS00010">
    <property type="entry name" value="ASX_HYDROXYL"/>
    <property type="match status" value="2"/>
</dbReference>
<name>A0A7M7NSY5_STRPU</name>
<feature type="disulfide bond" evidence="6">
    <location>
        <begin position="305"/>
        <end position="314"/>
    </location>
</feature>
<dbReference type="SMART" id="SM00179">
    <property type="entry name" value="EGF_CA"/>
    <property type="match status" value="4"/>
</dbReference>
<dbReference type="GO" id="GO:0000902">
    <property type="term" value="P:cell morphogenesis"/>
    <property type="evidence" value="ECO:0007669"/>
    <property type="project" value="UniProtKB-ARBA"/>
</dbReference>
<reference evidence="9" key="2">
    <citation type="submission" date="2021-01" db="UniProtKB">
        <authorList>
            <consortium name="EnsemblMetazoa"/>
        </authorList>
    </citation>
    <scope>IDENTIFICATION</scope>
</reference>
<feature type="domain" description="EGF-like" evidence="7">
    <location>
        <begin position="317"/>
        <end position="354"/>
    </location>
</feature>
<keyword evidence="4 6" id="KW-1015">Disulfide bond</keyword>
<keyword evidence="3" id="KW-0677">Repeat</keyword>
<dbReference type="PROSITE" id="PS50026">
    <property type="entry name" value="EGF_3"/>
    <property type="match status" value="4"/>
</dbReference>
<dbReference type="AlphaFoldDB" id="A0A7M7NSY5"/>
<dbReference type="Proteomes" id="UP000007110">
    <property type="component" value="Unassembled WGS sequence"/>
</dbReference>
<feature type="disulfide bond" evidence="6">
    <location>
        <begin position="267"/>
        <end position="276"/>
    </location>
</feature>
<evidence type="ECO:0000313" key="10">
    <source>
        <dbReference type="Proteomes" id="UP000007110"/>
    </source>
</evidence>
<dbReference type="PANTHER" id="PTHR24049:SF33">
    <property type="entry name" value="SUSHI, VON WILLEBRAND FACTOR TYPE A, EGF AND PENTRAXIN DOMAIN-CONTAINING PROTEIN 1-LIKE"/>
    <property type="match status" value="1"/>
</dbReference>
<dbReference type="InterPro" id="IPR001881">
    <property type="entry name" value="EGF-like_Ca-bd_dom"/>
</dbReference>
<evidence type="ECO:0000259" key="7">
    <source>
        <dbReference type="PROSITE" id="PS50026"/>
    </source>
</evidence>
<dbReference type="PROSITE" id="PS50853">
    <property type="entry name" value="FN3"/>
    <property type="match status" value="1"/>
</dbReference>
<evidence type="ECO:0000256" key="3">
    <source>
        <dbReference type="ARBA" id="ARBA00022737"/>
    </source>
</evidence>
<dbReference type="InterPro" id="IPR000152">
    <property type="entry name" value="EGF-type_Asp/Asn_hydroxyl_site"/>
</dbReference>